<protein>
    <submittedName>
        <fullName evidence="3">Anti-sigma regulatory factor (Ser/Thr protein kinase)</fullName>
    </submittedName>
</protein>
<evidence type="ECO:0000256" key="1">
    <source>
        <dbReference type="SAM" id="MobiDB-lite"/>
    </source>
</evidence>
<proteinExistence type="predicted"/>
<dbReference type="RefSeq" id="WP_075000153.1">
    <property type="nucleotide sequence ID" value="NZ_FOGO01000004.1"/>
</dbReference>
<dbReference type="Gene3D" id="3.60.40.10">
    <property type="entry name" value="PPM-type phosphatase domain"/>
    <property type="match status" value="1"/>
</dbReference>
<accession>A0A1H9SBN6</accession>
<dbReference type="Pfam" id="PF07228">
    <property type="entry name" value="SpoIIE"/>
    <property type="match status" value="1"/>
</dbReference>
<evidence type="ECO:0000259" key="2">
    <source>
        <dbReference type="SMART" id="SM00331"/>
    </source>
</evidence>
<dbReference type="PANTHER" id="PTHR35801">
    <property type="entry name" value="PHOSPHOSERINE PHOSPHATASE RSBX"/>
    <property type="match status" value="1"/>
</dbReference>
<dbReference type="InterPro" id="IPR036457">
    <property type="entry name" value="PPM-type-like_dom_sf"/>
</dbReference>
<gene>
    <name evidence="3" type="ORF">SAMN05421870_104387</name>
</gene>
<keyword evidence="3" id="KW-0418">Kinase</keyword>
<sequence>MSGGELGTVPTAQVRIDHHSAVHLAAELARRTARQCGLDGSLPDQAAAVASELASNLDKHAGDGVVYLQPLPTGEGFEVLAVDRGPGMGELQRCLADGYTTTNTLGTGLGAVSRVADAFVIRTRVPDGTVASARLTPRGGSPAGGPAGPSGRDGLPGHRVGAICLPAEGEEHCGDGWSLHATAGQVTAAVVDGLGHGEAAARAARLALRIAREAPDSALPALMSEMHRALRHTRGAAVGLVRLEPGRLHFCGVGNVRVCVLHHDRPPRRIESRPGIVGWNLPTPHVRTEPLEADRLAVVHSDGIQARWSHDPSRFLSHLPAPLLPAALAHRHRRLRDDATALALTGLR</sequence>
<feature type="domain" description="PPM-type phosphatase" evidence="2">
    <location>
        <begin position="158"/>
        <end position="346"/>
    </location>
</feature>
<dbReference type="Gene3D" id="3.30.565.10">
    <property type="entry name" value="Histidine kinase-like ATPase, C-terminal domain"/>
    <property type="match status" value="1"/>
</dbReference>
<dbReference type="SMART" id="SM00331">
    <property type="entry name" value="PP2C_SIG"/>
    <property type="match status" value="1"/>
</dbReference>
<dbReference type="STRING" id="943816.AN217_19490"/>
<dbReference type="Proteomes" id="UP000182841">
    <property type="component" value="Unassembled WGS sequence"/>
</dbReference>
<dbReference type="InterPro" id="IPR039248">
    <property type="entry name" value="Ptase_RsbX"/>
</dbReference>
<dbReference type="PANTHER" id="PTHR35801:SF1">
    <property type="entry name" value="PHOSPHOSERINE PHOSPHATASE RSBX"/>
    <property type="match status" value="1"/>
</dbReference>
<dbReference type="InterPro" id="IPR036890">
    <property type="entry name" value="HATPase_C_sf"/>
</dbReference>
<dbReference type="SUPFAM" id="SSF55874">
    <property type="entry name" value="ATPase domain of HSP90 chaperone/DNA topoisomerase II/histidine kinase"/>
    <property type="match status" value="1"/>
</dbReference>
<name>A0A1H9SBN6_9ACTN</name>
<organism evidence="3 4">
    <name type="scientific">Streptomyces qinglanensis</name>
    <dbReference type="NCBI Taxonomy" id="943816"/>
    <lineage>
        <taxon>Bacteria</taxon>
        <taxon>Bacillati</taxon>
        <taxon>Actinomycetota</taxon>
        <taxon>Actinomycetes</taxon>
        <taxon>Kitasatosporales</taxon>
        <taxon>Streptomycetaceae</taxon>
        <taxon>Streptomyces</taxon>
    </lineage>
</organism>
<keyword evidence="3" id="KW-0808">Transferase</keyword>
<reference evidence="4" key="1">
    <citation type="submission" date="2016-10" db="EMBL/GenBank/DDBJ databases">
        <authorList>
            <person name="Varghese N."/>
            <person name="Submissions S."/>
        </authorList>
    </citation>
    <scope>NUCLEOTIDE SEQUENCE [LARGE SCALE GENOMIC DNA]</scope>
    <source>
        <strain evidence="4">CGMCC 4.6825</strain>
    </source>
</reference>
<dbReference type="GO" id="GO:0016301">
    <property type="term" value="F:kinase activity"/>
    <property type="evidence" value="ECO:0007669"/>
    <property type="project" value="UniProtKB-KW"/>
</dbReference>
<dbReference type="SUPFAM" id="SSF81606">
    <property type="entry name" value="PP2C-like"/>
    <property type="match status" value="1"/>
</dbReference>
<dbReference type="OrthoDB" id="479131at2"/>
<dbReference type="InterPro" id="IPR001932">
    <property type="entry name" value="PPM-type_phosphatase-like_dom"/>
</dbReference>
<feature type="region of interest" description="Disordered" evidence="1">
    <location>
        <begin position="130"/>
        <end position="155"/>
    </location>
</feature>
<evidence type="ECO:0000313" key="3">
    <source>
        <dbReference type="EMBL" id="SER81773.1"/>
    </source>
</evidence>
<keyword evidence="4" id="KW-1185">Reference proteome</keyword>
<evidence type="ECO:0000313" key="4">
    <source>
        <dbReference type="Proteomes" id="UP000182841"/>
    </source>
</evidence>
<dbReference type="EMBL" id="FOGO01000004">
    <property type="protein sequence ID" value="SER81773.1"/>
    <property type="molecule type" value="Genomic_DNA"/>
</dbReference>
<dbReference type="AlphaFoldDB" id="A0A1H9SBN6"/>